<dbReference type="Pfam" id="PF12729">
    <property type="entry name" value="4HB_MCP_1"/>
    <property type="match status" value="1"/>
</dbReference>
<feature type="domain" description="Methyl-accepting transducer" evidence="6">
    <location>
        <begin position="242"/>
        <end position="478"/>
    </location>
</feature>
<dbReference type="EMBL" id="BMYX01000020">
    <property type="protein sequence ID" value="GGY24739.1"/>
    <property type="molecule type" value="Genomic_DNA"/>
</dbReference>
<evidence type="ECO:0000256" key="2">
    <source>
        <dbReference type="ARBA" id="ARBA00023224"/>
    </source>
</evidence>
<keyword evidence="5" id="KW-0812">Transmembrane</keyword>
<dbReference type="PANTHER" id="PTHR32089">
    <property type="entry name" value="METHYL-ACCEPTING CHEMOTAXIS PROTEIN MCPB"/>
    <property type="match status" value="1"/>
</dbReference>
<evidence type="ECO:0000313" key="8">
    <source>
        <dbReference type="EMBL" id="GGY24739.1"/>
    </source>
</evidence>
<dbReference type="Pfam" id="PF00015">
    <property type="entry name" value="MCPsignal"/>
    <property type="match status" value="1"/>
</dbReference>
<comment type="caution">
    <text evidence="8">The sequence shown here is derived from an EMBL/GenBank/DDBJ whole genome shotgun (WGS) entry which is preliminary data.</text>
</comment>
<evidence type="ECO:0000256" key="4">
    <source>
        <dbReference type="PROSITE-ProRule" id="PRU00284"/>
    </source>
</evidence>
<dbReference type="GO" id="GO:0016301">
    <property type="term" value="F:kinase activity"/>
    <property type="evidence" value="ECO:0007669"/>
    <property type="project" value="UniProtKB-KW"/>
</dbReference>
<keyword evidence="2 4" id="KW-0807">Transducer</keyword>
<dbReference type="InterPro" id="IPR003660">
    <property type="entry name" value="HAMP_dom"/>
</dbReference>
<evidence type="ECO:0000256" key="1">
    <source>
        <dbReference type="ARBA" id="ARBA00004370"/>
    </source>
</evidence>
<name>A0A918UBF8_9NEIS</name>
<protein>
    <submittedName>
        <fullName evidence="8">Histidine kinase</fullName>
    </submittedName>
</protein>
<dbReference type="AlphaFoldDB" id="A0A918UBF8"/>
<dbReference type="GO" id="GO:0007165">
    <property type="term" value="P:signal transduction"/>
    <property type="evidence" value="ECO:0007669"/>
    <property type="project" value="UniProtKB-KW"/>
</dbReference>
<proteinExistence type="inferred from homology"/>
<organism evidence="8 9">
    <name type="scientific">Paludibacterium paludis</name>
    <dbReference type="NCBI Taxonomy" id="1225769"/>
    <lineage>
        <taxon>Bacteria</taxon>
        <taxon>Pseudomonadati</taxon>
        <taxon>Pseudomonadota</taxon>
        <taxon>Betaproteobacteria</taxon>
        <taxon>Neisseriales</taxon>
        <taxon>Chromobacteriaceae</taxon>
        <taxon>Paludibacterium</taxon>
    </lineage>
</organism>
<dbReference type="PANTHER" id="PTHR32089:SF112">
    <property type="entry name" value="LYSOZYME-LIKE PROTEIN-RELATED"/>
    <property type="match status" value="1"/>
</dbReference>
<dbReference type="SUPFAM" id="SSF58104">
    <property type="entry name" value="Methyl-accepting chemotaxis protein (MCP) signaling domain"/>
    <property type="match status" value="1"/>
</dbReference>
<dbReference type="Proteomes" id="UP000645257">
    <property type="component" value="Unassembled WGS sequence"/>
</dbReference>
<dbReference type="InterPro" id="IPR024478">
    <property type="entry name" value="HlyB_4HB_MCP"/>
</dbReference>
<dbReference type="InterPro" id="IPR004089">
    <property type="entry name" value="MCPsignal_dom"/>
</dbReference>
<dbReference type="PROSITE" id="PS50885">
    <property type="entry name" value="HAMP"/>
    <property type="match status" value="1"/>
</dbReference>
<gene>
    <name evidence="8" type="ORF">GCM10011289_30450</name>
</gene>
<comment type="subcellular location">
    <subcellularLocation>
        <location evidence="1">Membrane</location>
    </subcellularLocation>
</comment>
<dbReference type="SMART" id="SM00283">
    <property type="entry name" value="MA"/>
    <property type="match status" value="1"/>
</dbReference>
<keyword evidence="5" id="KW-1133">Transmembrane helix</keyword>
<keyword evidence="8" id="KW-0418">Kinase</keyword>
<reference evidence="8" key="2">
    <citation type="submission" date="2020-09" db="EMBL/GenBank/DDBJ databases">
        <authorList>
            <person name="Sun Q."/>
            <person name="Kim S."/>
        </authorList>
    </citation>
    <scope>NUCLEOTIDE SEQUENCE</scope>
    <source>
        <strain evidence="8">KCTC 32182</strain>
    </source>
</reference>
<evidence type="ECO:0000256" key="5">
    <source>
        <dbReference type="SAM" id="Phobius"/>
    </source>
</evidence>
<evidence type="ECO:0000259" key="7">
    <source>
        <dbReference type="PROSITE" id="PS50885"/>
    </source>
</evidence>
<dbReference type="SMART" id="SM00304">
    <property type="entry name" value="HAMP"/>
    <property type="match status" value="1"/>
</dbReference>
<feature type="domain" description="HAMP" evidence="7">
    <location>
        <begin position="184"/>
        <end position="237"/>
    </location>
</feature>
<reference evidence="8" key="1">
    <citation type="journal article" date="2014" name="Int. J. Syst. Evol. Microbiol.">
        <title>Complete genome sequence of Corynebacterium casei LMG S-19264T (=DSM 44701T), isolated from a smear-ripened cheese.</title>
        <authorList>
            <consortium name="US DOE Joint Genome Institute (JGI-PGF)"/>
            <person name="Walter F."/>
            <person name="Albersmeier A."/>
            <person name="Kalinowski J."/>
            <person name="Ruckert C."/>
        </authorList>
    </citation>
    <scope>NUCLEOTIDE SEQUENCE</scope>
    <source>
        <strain evidence="8">KCTC 32182</strain>
    </source>
</reference>
<evidence type="ECO:0000313" key="9">
    <source>
        <dbReference type="Proteomes" id="UP000645257"/>
    </source>
</evidence>
<comment type="similarity">
    <text evidence="3">Belongs to the methyl-accepting chemotaxis (MCP) protein family.</text>
</comment>
<accession>A0A918UBF8</accession>
<dbReference type="PROSITE" id="PS50111">
    <property type="entry name" value="CHEMOTAXIS_TRANSDUC_2"/>
    <property type="match status" value="1"/>
</dbReference>
<keyword evidence="9" id="KW-1185">Reference proteome</keyword>
<evidence type="ECO:0000256" key="3">
    <source>
        <dbReference type="ARBA" id="ARBA00029447"/>
    </source>
</evidence>
<sequence>MWEQKQANDRFNYLKMNTFPSISALDDAQDGLTQSRTGTYRHIIDSEDSQKAVDQQVINAADKKIDEALARYEKDLVSNEADKALLDKDRRILADYRVARDAILRLSLEHKRQEAEQAIRTGPMRIKSSELNKALLEHVKFNHDLADSLSHDNEAAYDRALTVSLAIVAASLAACAMLGWMLFSHIRSSLDAIRAVVTGVGQSLDFRLRVNTGRKDEIGETAEAFNGLLEQLQLSFREIRQSIQSVDIAIESMAANTTQIARSSETQSEAAAAMAAAVEEMTVSINHVSDRALEAAGQTRSAGNAAALGGQVIQSTVTGINQVSASIREAAGHIDQLQGDSQTIATVMGIIRDIADQTNLLALNAAIEAARAGEMGRGFAVVADEVRKLAERTAQSTTEISGVVGKMQTSTREAVSSMESVVGKANQEADGARKANEAIDRIQSSSRQAMELVNDISGSISEQTSASNTIAQRVEQIAQMAEENSSAVGSSADAAKALHHQARSILQTVARYQVD</sequence>
<keyword evidence="5" id="KW-0472">Membrane</keyword>
<keyword evidence="8" id="KW-0808">Transferase</keyword>
<dbReference type="FunFam" id="1.10.287.950:FF:000001">
    <property type="entry name" value="Methyl-accepting chemotaxis sensory transducer"/>
    <property type="match status" value="1"/>
</dbReference>
<dbReference type="GO" id="GO:0016020">
    <property type="term" value="C:membrane"/>
    <property type="evidence" value="ECO:0007669"/>
    <property type="project" value="UniProtKB-SubCell"/>
</dbReference>
<dbReference type="CDD" id="cd06225">
    <property type="entry name" value="HAMP"/>
    <property type="match status" value="1"/>
</dbReference>
<dbReference type="Gene3D" id="1.10.287.950">
    <property type="entry name" value="Methyl-accepting chemotaxis protein"/>
    <property type="match status" value="1"/>
</dbReference>
<evidence type="ECO:0000259" key="6">
    <source>
        <dbReference type="PROSITE" id="PS50111"/>
    </source>
</evidence>
<feature type="transmembrane region" description="Helical" evidence="5">
    <location>
        <begin position="160"/>
        <end position="183"/>
    </location>
</feature>
<dbReference type="Pfam" id="PF00672">
    <property type="entry name" value="HAMP"/>
    <property type="match status" value="1"/>
</dbReference>
<dbReference type="GO" id="GO:0006935">
    <property type="term" value="P:chemotaxis"/>
    <property type="evidence" value="ECO:0007669"/>
    <property type="project" value="UniProtKB-ARBA"/>
</dbReference>